<dbReference type="Pfam" id="PF00069">
    <property type="entry name" value="Pkinase"/>
    <property type="match status" value="1"/>
</dbReference>
<dbReference type="SMART" id="SM00220">
    <property type="entry name" value="S_TKc"/>
    <property type="match status" value="1"/>
</dbReference>
<evidence type="ECO:0000256" key="1">
    <source>
        <dbReference type="ARBA" id="ARBA00022679"/>
    </source>
</evidence>
<accession>A0A517NGR4</accession>
<protein>
    <submittedName>
        <fullName evidence="7">Serine/threonine-protein kinase PrkC</fullName>
        <ecNumber evidence="7">2.7.11.1</ecNumber>
    </submittedName>
</protein>
<dbReference type="InterPro" id="IPR017441">
    <property type="entry name" value="Protein_kinase_ATP_BS"/>
</dbReference>
<evidence type="ECO:0000256" key="2">
    <source>
        <dbReference type="ARBA" id="ARBA00022741"/>
    </source>
</evidence>
<dbReference type="PANTHER" id="PTHR43289:SF6">
    <property type="entry name" value="SERINE_THREONINE-PROTEIN KINASE NEKL-3"/>
    <property type="match status" value="1"/>
</dbReference>
<keyword evidence="2 5" id="KW-0547">Nucleotide-binding</keyword>
<keyword evidence="1 7" id="KW-0808">Transferase</keyword>
<dbReference type="CDD" id="cd14014">
    <property type="entry name" value="STKc_PknB_like"/>
    <property type="match status" value="1"/>
</dbReference>
<dbReference type="GO" id="GO:0004674">
    <property type="term" value="F:protein serine/threonine kinase activity"/>
    <property type="evidence" value="ECO:0007669"/>
    <property type="project" value="UniProtKB-EC"/>
</dbReference>
<dbReference type="EMBL" id="CP036525">
    <property type="protein sequence ID" value="QDT06322.1"/>
    <property type="molecule type" value="Genomic_DNA"/>
</dbReference>
<keyword evidence="8" id="KW-1185">Reference proteome</keyword>
<feature type="domain" description="Protein kinase" evidence="6">
    <location>
        <begin position="48"/>
        <end position="286"/>
    </location>
</feature>
<evidence type="ECO:0000256" key="3">
    <source>
        <dbReference type="ARBA" id="ARBA00022777"/>
    </source>
</evidence>
<proteinExistence type="predicted"/>
<name>A0A517NGR4_9BACT</name>
<keyword evidence="3 7" id="KW-0418">Kinase</keyword>
<dbReference type="Proteomes" id="UP000318538">
    <property type="component" value="Chromosome"/>
</dbReference>
<evidence type="ECO:0000256" key="5">
    <source>
        <dbReference type="PROSITE-ProRule" id="PRU10141"/>
    </source>
</evidence>
<dbReference type="KEGG" id="rlc:K227x_47310"/>
<dbReference type="OrthoDB" id="6111975at2"/>
<dbReference type="InterPro" id="IPR011009">
    <property type="entry name" value="Kinase-like_dom_sf"/>
</dbReference>
<dbReference type="SUPFAM" id="SSF56112">
    <property type="entry name" value="Protein kinase-like (PK-like)"/>
    <property type="match status" value="1"/>
</dbReference>
<reference evidence="7 8" key="1">
    <citation type="submission" date="2019-02" db="EMBL/GenBank/DDBJ databases">
        <title>Deep-cultivation of Planctomycetes and their phenomic and genomic characterization uncovers novel biology.</title>
        <authorList>
            <person name="Wiegand S."/>
            <person name="Jogler M."/>
            <person name="Boedeker C."/>
            <person name="Pinto D."/>
            <person name="Vollmers J."/>
            <person name="Rivas-Marin E."/>
            <person name="Kohn T."/>
            <person name="Peeters S.H."/>
            <person name="Heuer A."/>
            <person name="Rast P."/>
            <person name="Oberbeckmann S."/>
            <person name="Bunk B."/>
            <person name="Jeske O."/>
            <person name="Meyerdierks A."/>
            <person name="Storesund J.E."/>
            <person name="Kallscheuer N."/>
            <person name="Luecker S."/>
            <person name="Lage O.M."/>
            <person name="Pohl T."/>
            <person name="Merkel B.J."/>
            <person name="Hornburger P."/>
            <person name="Mueller R.-W."/>
            <person name="Bruemmer F."/>
            <person name="Labrenz M."/>
            <person name="Spormann A.M."/>
            <person name="Op den Camp H."/>
            <person name="Overmann J."/>
            <person name="Amann R."/>
            <person name="Jetten M.S.M."/>
            <person name="Mascher T."/>
            <person name="Medema M.H."/>
            <person name="Devos D.P."/>
            <person name="Kaster A.-K."/>
            <person name="Ovreas L."/>
            <person name="Rohde M."/>
            <person name="Galperin M.Y."/>
            <person name="Jogler C."/>
        </authorList>
    </citation>
    <scope>NUCLEOTIDE SEQUENCE [LARGE SCALE GENOMIC DNA]</scope>
    <source>
        <strain evidence="7 8">K22_7</strain>
    </source>
</reference>
<keyword evidence="4 5" id="KW-0067">ATP-binding</keyword>
<dbReference type="InterPro" id="IPR000719">
    <property type="entry name" value="Prot_kinase_dom"/>
</dbReference>
<feature type="binding site" evidence="5">
    <location>
        <position position="77"/>
    </location>
    <ligand>
        <name>ATP</name>
        <dbReference type="ChEBI" id="CHEBI:30616"/>
    </ligand>
</feature>
<evidence type="ECO:0000256" key="4">
    <source>
        <dbReference type="ARBA" id="ARBA00022840"/>
    </source>
</evidence>
<evidence type="ECO:0000259" key="6">
    <source>
        <dbReference type="PROSITE" id="PS50011"/>
    </source>
</evidence>
<dbReference type="PROSITE" id="PS00107">
    <property type="entry name" value="PROTEIN_KINASE_ATP"/>
    <property type="match status" value="1"/>
</dbReference>
<dbReference type="PROSITE" id="PS50011">
    <property type="entry name" value="PROTEIN_KINASE_DOM"/>
    <property type="match status" value="1"/>
</dbReference>
<gene>
    <name evidence="7" type="primary">prkC_21</name>
    <name evidence="7" type="ORF">K227x_47310</name>
</gene>
<dbReference type="InterPro" id="IPR008271">
    <property type="entry name" value="Ser/Thr_kinase_AS"/>
</dbReference>
<organism evidence="7 8">
    <name type="scientific">Rubripirellula lacrimiformis</name>
    <dbReference type="NCBI Taxonomy" id="1930273"/>
    <lineage>
        <taxon>Bacteria</taxon>
        <taxon>Pseudomonadati</taxon>
        <taxon>Planctomycetota</taxon>
        <taxon>Planctomycetia</taxon>
        <taxon>Pirellulales</taxon>
        <taxon>Pirellulaceae</taxon>
        <taxon>Rubripirellula</taxon>
    </lineage>
</organism>
<evidence type="ECO:0000313" key="8">
    <source>
        <dbReference type="Proteomes" id="UP000318538"/>
    </source>
</evidence>
<dbReference type="GO" id="GO:0005524">
    <property type="term" value="F:ATP binding"/>
    <property type="evidence" value="ECO:0007669"/>
    <property type="project" value="UniProtKB-UniRule"/>
</dbReference>
<dbReference type="PROSITE" id="PS00108">
    <property type="entry name" value="PROTEIN_KINASE_ST"/>
    <property type="match status" value="1"/>
</dbReference>
<dbReference type="EC" id="2.7.11.1" evidence="7"/>
<dbReference type="PANTHER" id="PTHR43289">
    <property type="entry name" value="MITOGEN-ACTIVATED PROTEIN KINASE KINASE KINASE 20-RELATED"/>
    <property type="match status" value="1"/>
</dbReference>
<dbReference type="AlphaFoldDB" id="A0A517NGR4"/>
<dbReference type="Gene3D" id="1.10.510.10">
    <property type="entry name" value="Transferase(Phosphotransferase) domain 1"/>
    <property type="match status" value="1"/>
</dbReference>
<sequence length="314" mass="35294">MVHGVWLSPAALLFSASSRLPVAVSLKIFREEAGTATSLRVGSRLDKYRILRRLGEGGFATVYSAQDLVEDRKVALKIPDSRYVTNTQSLDDMQREVRIMARMEHPSVLPLKDARFINGHFVIVFPLGEETLADRLTRRLSRAAAMDYAVQMISAVAYAHEQSVLHRDIKPDNFILFPDQVIRLTDFGLARIEKGDHEISGSGTLGYCAPEQAMGKPTYRSDVFSLGLVIYRLFSGDVPEYPFDKLPSFNKLRRGLSKDFVDLIRKAIEPTPSKRFRDAVAMHNAMTKIRYPLTDRSVSLRGAAVTDAYTRRIA</sequence>
<evidence type="ECO:0000313" key="7">
    <source>
        <dbReference type="EMBL" id="QDT06322.1"/>
    </source>
</evidence>